<sequence length="213" mass="23835">MVTNYAPVSSVSDSVTVYDGGVAGSVDTSICKPPSKRPCLKTKANARTFRIMYRAAFTSLINLQAFTMYHDGSGDTPPFFFEDTFDSTPMIKKTFARVFSNNRGLIDLVLYLLAQRGQTMAGIDMCGIECFPETIDHQSIPASPHIEGRQYHRGPSYFLPPPRHSVAPDLHFKLYDTSSGFWIELTRQKIYILCITLKSYSVPPVVIDYLVSN</sequence>
<dbReference type="OrthoDB" id="10408882at2759"/>
<reference evidence="2" key="1">
    <citation type="journal article" date="2017" name="Nat. Ecol. Evol.">
        <title>Genome expansion and lineage-specific genetic innovations in the forest pathogenic fungi Armillaria.</title>
        <authorList>
            <person name="Sipos G."/>
            <person name="Prasanna A.N."/>
            <person name="Walter M.C."/>
            <person name="O'Connor E."/>
            <person name="Balint B."/>
            <person name="Krizsan K."/>
            <person name="Kiss B."/>
            <person name="Hess J."/>
            <person name="Varga T."/>
            <person name="Slot J."/>
            <person name="Riley R."/>
            <person name="Boka B."/>
            <person name="Rigling D."/>
            <person name="Barry K."/>
            <person name="Lee J."/>
            <person name="Mihaltcheva S."/>
            <person name="LaButti K."/>
            <person name="Lipzen A."/>
            <person name="Waldron R."/>
            <person name="Moloney N.M."/>
            <person name="Sperisen C."/>
            <person name="Kredics L."/>
            <person name="Vagvoelgyi C."/>
            <person name="Patrignani A."/>
            <person name="Fitzpatrick D."/>
            <person name="Nagy I."/>
            <person name="Doyle S."/>
            <person name="Anderson J.B."/>
            <person name="Grigoriev I.V."/>
            <person name="Gueldener U."/>
            <person name="Muensterkoetter M."/>
            <person name="Nagy L.G."/>
        </authorList>
    </citation>
    <scope>NUCLEOTIDE SEQUENCE [LARGE SCALE GENOMIC DNA]</scope>
    <source>
        <strain evidence="2">Ar21-2</strain>
    </source>
</reference>
<evidence type="ECO:0000313" key="2">
    <source>
        <dbReference type="Proteomes" id="UP000217790"/>
    </source>
</evidence>
<evidence type="ECO:0000313" key="1">
    <source>
        <dbReference type="EMBL" id="PBK88594.1"/>
    </source>
</evidence>
<dbReference type="AlphaFoldDB" id="A0A2H3D4B0"/>
<keyword evidence="2" id="KW-1185">Reference proteome</keyword>
<gene>
    <name evidence="1" type="ORF">ARMGADRAFT_1084552</name>
</gene>
<protein>
    <submittedName>
        <fullName evidence="1">Uncharacterized protein</fullName>
    </submittedName>
</protein>
<accession>A0A2H3D4B0</accession>
<dbReference type="InParanoid" id="A0A2H3D4B0"/>
<dbReference type="Proteomes" id="UP000217790">
    <property type="component" value="Unassembled WGS sequence"/>
</dbReference>
<dbReference type="EMBL" id="KZ293672">
    <property type="protein sequence ID" value="PBK88594.1"/>
    <property type="molecule type" value="Genomic_DNA"/>
</dbReference>
<dbReference type="STRING" id="47427.A0A2H3D4B0"/>
<organism evidence="1 2">
    <name type="scientific">Armillaria gallica</name>
    <name type="common">Bulbous honey fungus</name>
    <name type="synonym">Armillaria bulbosa</name>
    <dbReference type="NCBI Taxonomy" id="47427"/>
    <lineage>
        <taxon>Eukaryota</taxon>
        <taxon>Fungi</taxon>
        <taxon>Dikarya</taxon>
        <taxon>Basidiomycota</taxon>
        <taxon>Agaricomycotina</taxon>
        <taxon>Agaricomycetes</taxon>
        <taxon>Agaricomycetidae</taxon>
        <taxon>Agaricales</taxon>
        <taxon>Marasmiineae</taxon>
        <taxon>Physalacriaceae</taxon>
        <taxon>Armillaria</taxon>
    </lineage>
</organism>
<name>A0A2H3D4B0_ARMGA</name>
<proteinExistence type="predicted"/>